<feature type="signal peptide" evidence="1">
    <location>
        <begin position="1"/>
        <end position="23"/>
    </location>
</feature>
<dbReference type="Proteomes" id="UP001283341">
    <property type="component" value="Unassembled WGS sequence"/>
</dbReference>
<gene>
    <name evidence="2" type="ORF">B0H66DRAFT_92967</name>
</gene>
<proteinExistence type="predicted"/>
<keyword evidence="1" id="KW-0732">Signal</keyword>
<evidence type="ECO:0000313" key="3">
    <source>
        <dbReference type="Proteomes" id="UP001283341"/>
    </source>
</evidence>
<feature type="chain" id="PRO_5042241294" evidence="1">
    <location>
        <begin position="24"/>
        <end position="141"/>
    </location>
</feature>
<evidence type="ECO:0000256" key="1">
    <source>
        <dbReference type="SAM" id="SignalP"/>
    </source>
</evidence>
<name>A0AAE0ITY6_9PEZI</name>
<protein>
    <submittedName>
        <fullName evidence="2">Uncharacterized protein</fullName>
    </submittedName>
</protein>
<organism evidence="2 3">
    <name type="scientific">Apodospora peruviana</name>
    <dbReference type="NCBI Taxonomy" id="516989"/>
    <lineage>
        <taxon>Eukaryota</taxon>
        <taxon>Fungi</taxon>
        <taxon>Dikarya</taxon>
        <taxon>Ascomycota</taxon>
        <taxon>Pezizomycotina</taxon>
        <taxon>Sordariomycetes</taxon>
        <taxon>Sordariomycetidae</taxon>
        <taxon>Sordariales</taxon>
        <taxon>Lasiosphaeriaceae</taxon>
        <taxon>Apodospora</taxon>
    </lineage>
</organism>
<evidence type="ECO:0000313" key="2">
    <source>
        <dbReference type="EMBL" id="KAK3331213.1"/>
    </source>
</evidence>
<sequence>MKITSVLFQVVLLAAVALTSVDANCFGGKNVRPKDHINFLKQALVAAQRVEKYGWIDKNTDGNNFNEVWTGGKPGNDKCISLGVRNNNKDWRVKLDTEDVLNRFLHEFTQCPHGGTSKYDDIDYIFHMDCPQHDTTKMPGK</sequence>
<keyword evidence="3" id="KW-1185">Reference proteome</keyword>
<comment type="caution">
    <text evidence="2">The sequence shown here is derived from an EMBL/GenBank/DDBJ whole genome shotgun (WGS) entry which is preliminary data.</text>
</comment>
<dbReference type="EMBL" id="JAUEDM010000001">
    <property type="protein sequence ID" value="KAK3331213.1"/>
    <property type="molecule type" value="Genomic_DNA"/>
</dbReference>
<dbReference type="AlphaFoldDB" id="A0AAE0ITY6"/>
<reference evidence="2" key="1">
    <citation type="journal article" date="2023" name="Mol. Phylogenet. Evol.">
        <title>Genome-scale phylogeny and comparative genomics of the fungal order Sordariales.</title>
        <authorList>
            <person name="Hensen N."/>
            <person name="Bonometti L."/>
            <person name="Westerberg I."/>
            <person name="Brannstrom I.O."/>
            <person name="Guillou S."/>
            <person name="Cros-Aarteil S."/>
            <person name="Calhoun S."/>
            <person name="Haridas S."/>
            <person name="Kuo A."/>
            <person name="Mondo S."/>
            <person name="Pangilinan J."/>
            <person name="Riley R."/>
            <person name="LaButti K."/>
            <person name="Andreopoulos B."/>
            <person name="Lipzen A."/>
            <person name="Chen C."/>
            <person name="Yan M."/>
            <person name="Daum C."/>
            <person name="Ng V."/>
            <person name="Clum A."/>
            <person name="Steindorff A."/>
            <person name="Ohm R.A."/>
            <person name="Martin F."/>
            <person name="Silar P."/>
            <person name="Natvig D.O."/>
            <person name="Lalanne C."/>
            <person name="Gautier V."/>
            <person name="Ament-Velasquez S.L."/>
            <person name="Kruys A."/>
            <person name="Hutchinson M.I."/>
            <person name="Powell A.J."/>
            <person name="Barry K."/>
            <person name="Miller A.N."/>
            <person name="Grigoriev I.V."/>
            <person name="Debuchy R."/>
            <person name="Gladieux P."/>
            <person name="Hiltunen Thoren M."/>
            <person name="Johannesson H."/>
        </authorList>
    </citation>
    <scope>NUCLEOTIDE SEQUENCE</scope>
    <source>
        <strain evidence="2">CBS 118394</strain>
    </source>
</reference>
<reference evidence="2" key="2">
    <citation type="submission" date="2023-06" db="EMBL/GenBank/DDBJ databases">
        <authorList>
            <consortium name="Lawrence Berkeley National Laboratory"/>
            <person name="Haridas S."/>
            <person name="Hensen N."/>
            <person name="Bonometti L."/>
            <person name="Westerberg I."/>
            <person name="Brannstrom I.O."/>
            <person name="Guillou S."/>
            <person name="Cros-Aarteil S."/>
            <person name="Calhoun S."/>
            <person name="Kuo A."/>
            <person name="Mondo S."/>
            <person name="Pangilinan J."/>
            <person name="Riley R."/>
            <person name="Labutti K."/>
            <person name="Andreopoulos B."/>
            <person name="Lipzen A."/>
            <person name="Chen C."/>
            <person name="Yanf M."/>
            <person name="Daum C."/>
            <person name="Ng V."/>
            <person name="Clum A."/>
            <person name="Steindorff A."/>
            <person name="Ohm R."/>
            <person name="Martin F."/>
            <person name="Silar P."/>
            <person name="Natvig D."/>
            <person name="Lalanne C."/>
            <person name="Gautier V."/>
            <person name="Ament-Velasquez S.L."/>
            <person name="Kruys A."/>
            <person name="Hutchinson M.I."/>
            <person name="Powell A.J."/>
            <person name="Barry K."/>
            <person name="Miller A.N."/>
            <person name="Grigoriev I.V."/>
            <person name="Debuchy R."/>
            <person name="Gladieux P."/>
            <person name="Thoren M.H."/>
            <person name="Johannesson H."/>
        </authorList>
    </citation>
    <scope>NUCLEOTIDE SEQUENCE</scope>
    <source>
        <strain evidence="2">CBS 118394</strain>
    </source>
</reference>
<accession>A0AAE0ITY6</accession>